<dbReference type="GO" id="GO:0015562">
    <property type="term" value="F:efflux transmembrane transporter activity"/>
    <property type="evidence" value="ECO:0007669"/>
    <property type="project" value="InterPro"/>
</dbReference>
<dbReference type="Pfam" id="PF25917">
    <property type="entry name" value="BSH_RND"/>
    <property type="match status" value="1"/>
</dbReference>
<dbReference type="InterPro" id="IPR058625">
    <property type="entry name" value="MdtA-like_BSH"/>
</dbReference>
<keyword evidence="8" id="KW-1185">Reference proteome</keyword>
<dbReference type="InterPro" id="IPR058792">
    <property type="entry name" value="Beta-barrel_RND_2"/>
</dbReference>
<dbReference type="PANTHER" id="PTHR30469">
    <property type="entry name" value="MULTIDRUG RESISTANCE PROTEIN MDTA"/>
    <property type="match status" value="1"/>
</dbReference>
<dbReference type="AlphaFoldDB" id="A0AA94JE45"/>
<feature type="domain" description="Multidrug resistance protein MdtA-like barrel-sandwich hybrid" evidence="4">
    <location>
        <begin position="59"/>
        <end position="194"/>
    </location>
</feature>
<dbReference type="NCBIfam" id="TIGR01730">
    <property type="entry name" value="RND_mfp"/>
    <property type="match status" value="1"/>
</dbReference>
<evidence type="ECO:0000256" key="1">
    <source>
        <dbReference type="ARBA" id="ARBA00009477"/>
    </source>
</evidence>
<accession>A0AA94JE45</accession>
<dbReference type="Gene3D" id="1.10.287.470">
    <property type="entry name" value="Helix hairpin bin"/>
    <property type="match status" value="1"/>
</dbReference>
<evidence type="ECO:0000259" key="6">
    <source>
        <dbReference type="Pfam" id="PF25975"/>
    </source>
</evidence>
<feature type="domain" description="CusB-like beta-barrel" evidence="5">
    <location>
        <begin position="209"/>
        <end position="276"/>
    </location>
</feature>
<dbReference type="Gene3D" id="2.40.30.170">
    <property type="match status" value="1"/>
</dbReference>
<comment type="caution">
    <text evidence="7">The sequence shown here is derived from an EMBL/GenBank/DDBJ whole genome shotgun (WGS) entry which is preliminary data.</text>
</comment>
<keyword evidence="2" id="KW-0175">Coiled coil</keyword>
<dbReference type="GO" id="GO:1990281">
    <property type="term" value="C:efflux pump complex"/>
    <property type="evidence" value="ECO:0007669"/>
    <property type="project" value="TreeGrafter"/>
</dbReference>
<feature type="domain" description="CzcB-like C-terminal circularly permuted SH3-like" evidence="6">
    <location>
        <begin position="285"/>
        <end position="338"/>
    </location>
</feature>
<dbReference type="Gene3D" id="2.40.50.100">
    <property type="match status" value="1"/>
</dbReference>
<dbReference type="Pfam" id="PF25876">
    <property type="entry name" value="HH_MFP_RND"/>
    <property type="match status" value="1"/>
</dbReference>
<organism evidence="7 8">
    <name type="scientific">Idiomarina aquatica</name>
    <dbReference type="NCBI Taxonomy" id="1327752"/>
    <lineage>
        <taxon>Bacteria</taxon>
        <taxon>Pseudomonadati</taxon>
        <taxon>Pseudomonadota</taxon>
        <taxon>Gammaproteobacteria</taxon>
        <taxon>Alteromonadales</taxon>
        <taxon>Idiomarinaceae</taxon>
        <taxon>Idiomarina</taxon>
    </lineage>
</organism>
<dbReference type="Proteomes" id="UP000286680">
    <property type="component" value="Unassembled WGS sequence"/>
</dbReference>
<evidence type="ECO:0000313" key="8">
    <source>
        <dbReference type="Proteomes" id="UP000286680"/>
    </source>
</evidence>
<dbReference type="PANTHER" id="PTHR30469:SF18">
    <property type="entry name" value="RESISTANCE-NODULATION-CELL DIVISION (RND) EFFLUX MEMBRANE FUSION PROTEIN-RELATED"/>
    <property type="match status" value="1"/>
</dbReference>
<dbReference type="InterPro" id="IPR058624">
    <property type="entry name" value="MdtA-like_HH"/>
</dbReference>
<dbReference type="RefSeq" id="WP_126819698.1">
    <property type="nucleotide sequence ID" value="NZ_PIPS01000001.1"/>
</dbReference>
<evidence type="ECO:0000313" key="7">
    <source>
        <dbReference type="EMBL" id="RUO45452.1"/>
    </source>
</evidence>
<sequence>MDTTAFGCSNRLHSGFQVLLIVFSFIASPSLLAQQWITAEHRQITETLALDGKIEAVQQSTVSAQTAGTVIELPVDVDDAVQANELIVRLDDTEQQARLHRAEANLESAEATLNDARRRFNRIRDLYEQEVASQSELDDAQTQLETAEAAVAEAQAVAEEASKQLSYTEVRAPYAGIVTERFVELGESVQPGQPLISGLSLEHLRVITDLPQRYAQYVRDNRGAEVITDDGRALGIASMIFYPYADEASHTFRLRLNLTDPNGTLFPGMLVTVRVAVGEKSALLIPSSAVLIRGELRAVYVKNEQGQAQLRQVRLGRQHNGEVEILAGLNAGEQIAVQAEALLNE</sequence>
<dbReference type="InterPro" id="IPR006143">
    <property type="entry name" value="RND_pump_MFP"/>
</dbReference>
<dbReference type="Pfam" id="PF25954">
    <property type="entry name" value="Beta-barrel_RND_2"/>
    <property type="match status" value="1"/>
</dbReference>
<dbReference type="SUPFAM" id="SSF111369">
    <property type="entry name" value="HlyD-like secretion proteins"/>
    <property type="match status" value="1"/>
</dbReference>
<name>A0AA94JE45_9GAMM</name>
<evidence type="ECO:0000259" key="3">
    <source>
        <dbReference type="Pfam" id="PF25876"/>
    </source>
</evidence>
<protein>
    <submittedName>
        <fullName evidence="7">Efflux transporter periplasmic adaptor subunit</fullName>
    </submittedName>
</protein>
<feature type="coiled-coil region" evidence="2">
    <location>
        <begin position="83"/>
        <end position="164"/>
    </location>
</feature>
<gene>
    <name evidence="7" type="ORF">CWE23_05485</name>
</gene>
<proteinExistence type="inferred from homology"/>
<dbReference type="InterPro" id="IPR058649">
    <property type="entry name" value="CzcB_C"/>
</dbReference>
<comment type="similarity">
    <text evidence="1">Belongs to the membrane fusion protein (MFP) (TC 8.A.1) family.</text>
</comment>
<feature type="domain" description="Multidrug resistance protein MdtA-like alpha-helical hairpin" evidence="3">
    <location>
        <begin position="99"/>
        <end position="168"/>
    </location>
</feature>
<evidence type="ECO:0000259" key="5">
    <source>
        <dbReference type="Pfam" id="PF25954"/>
    </source>
</evidence>
<evidence type="ECO:0000259" key="4">
    <source>
        <dbReference type="Pfam" id="PF25917"/>
    </source>
</evidence>
<dbReference type="Gene3D" id="2.40.420.20">
    <property type="match status" value="1"/>
</dbReference>
<evidence type="ECO:0000256" key="2">
    <source>
        <dbReference type="SAM" id="Coils"/>
    </source>
</evidence>
<reference evidence="8" key="1">
    <citation type="journal article" date="2018" name="Front. Microbiol.">
        <title>Genome-Based Analysis Reveals the Taxonomy and Diversity of the Family Idiomarinaceae.</title>
        <authorList>
            <person name="Liu Y."/>
            <person name="Lai Q."/>
            <person name="Shao Z."/>
        </authorList>
    </citation>
    <scope>NUCLEOTIDE SEQUENCE [LARGE SCALE GENOMIC DNA]</scope>
    <source>
        <strain evidence="8">SN-14</strain>
    </source>
</reference>
<dbReference type="EMBL" id="PIPS01000001">
    <property type="protein sequence ID" value="RUO45452.1"/>
    <property type="molecule type" value="Genomic_DNA"/>
</dbReference>
<dbReference type="Pfam" id="PF25975">
    <property type="entry name" value="CzcB_C"/>
    <property type="match status" value="1"/>
</dbReference>